<feature type="domain" description="PARP catalytic" evidence="1">
    <location>
        <begin position="1"/>
        <end position="90"/>
    </location>
</feature>
<dbReference type="InterPro" id="IPR044964">
    <property type="entry name" value="RCD1/SRO1-5"/>
</dbReference>
<dbReference type="PANTHER" id="PTHR32263">
    <property type="entry name" value="INACTIVE POLY [ADP-RIBOSE] POLYMERASE SRO4-RELATED"/>
    <property type="match status" value="1"/>
</dbReference>
<dbReference type="AlphaFoldDB" id="A0A2P2JHQ2"/>
<dbReference type="PROSITE" id="PS51059">
    <property type="entry name" value="PARP_CATALYTIC"/>
    <property type="match status" value="1"/>
</dbReference>
<accession>A0A2P2JHQ2</accession>
<protein>
    <submittedName>
        <fullName evidence="2">Uncharacterized protein MANES_18G053100</fullName>
    </submittedName>
</protein>
<dbReference type="PANTHER" id="PTHR32263:SF19">
    <property type="entry name" value="OS03G0230300 PROTEIN"/>
    <property type="match status" value="1"/>
</dbReference>
<dbReference type="SUPFAM" id="SSF56399">
    <property type="entry name" value="ADP-ribosylation"/>
    <property type="match status" value="1"/>
</dbReference>
<dbReference type="Gene3D" id="3.90.228.10">
    <property type="match status" value="1"/>
</dbReference>
<reference evidence="2" key="1">
    <citation type="submission" date="2018-02" db="EMBL/GenBank/DDBJ databases">
        <title>Rhizophora mucronata_Transcriptome.</title>
        <authorList>
            <person name="Meera S.P."/>
            <person name="Sreeshan A."/>
            <person name="Augustine A."/>
        </authorList>
    </citation>
    <scope>NUCLEOTIDE SEQUENCE</scope>
    <source>
        <tissue evidence="2">Leaf</tissue>
    </source>
</reference>
<dbReference type="EMBL" id="GGEC01012518">
    <property type="protein sequence ID" value="MBW93001.1"/>
    <property type="molecule type" value="Transcribed_RNA"/>
</dbReference>
<name>A0A2P2JHQ2_RHIMU</name>
<evidence type="ECO:0000259" key="1">
    <source>
        <dbReference type="PROSITE" id="PS51059"/>
    </source>
</evidence>
<dbReference type="InterPro" id="IPR012317">
    <property type="entry name" value="Poly(ADP-ribose)pol_cat_dom"/>
</dbReference>
<proteinExistence type="predicted"/>
<dbReference type="GO" id="GO:0003950">
    <property type="term" value="F:NAD+ poly-ADP-ribosyltransferase activity"/>
    <property type="evidence" value="ECO:0007669"/>
    <property type="project" value="InterPro"/>
</dbReference>
<sequence length="97" mass="10961">MVDGNGEKHVILCRVVLGNVERVQAGSRKYYPSNVNFDNAVDDFVNPRCYVVWSSNMNSHIIPECVLSFKPSNAMQGKCVCLSPSIDWLPFFGAQYW</sequence>
<evidence type="ECO:0000313" key="2">
    <source>
        <dbReference type="EMBL" id="MBW93001.1"/>
    </source>
</evidence>
<organism evidence="2">
    <name type="scientific">Rhizophora mucronata</name>
    <name type="common">Asiatic mangrove</name>
    <dbReference type="NCBI Taxonomy" id="61149"/>
    <lineage>
        <taxon>Eukaryota</taxon>
        <taxon>Viridiplantae</taxon>
        <taxon>Streptophyta</taxon>
        <taxon>Embryophyta</taxon>
        <taxon>Tracheophyta</taxon>
        <taxon>Spermatophyta</taxon>
        <taxon>Magnoliopsida</taxon>
        <taxon>eudicotyledons</taxon>
        <taxon>Gunneridae</taxon>
        <taxon>Pentapetalae</taxon>
        <taxon>rosids</taxon>
        <taxon>fabids</taxon>
        <taxon>Malpighiales</taxon>
        <taxon>Rhizophoraceae</taxon>
        <taxon>Rhizophora</taxon>
    </lineage>
</organism>